<reference evidence="2 3" key="1">
    <citation type="journal article" date="2021" name="Sci. Rep.">
        <title>Chromosome anchoring in Senegalese sole (Solea senegalensis) reveals sex-associated markers and genome rearrangements in flatfish.</title>
        <authorList>
            <person name="Guerrero-Cozar I."/>
            <person name="Gomez-Garrido J."/>
            <person name="Berbel C."/>
            <person name="Martinez-Blanch J.F."/>
            <person name="Alioto T."/>
            <person name="Claros M.G."/>
            <person name="Gagnaire P.A."/>
            <person name="Manchado M."/>
        </authorList>
    </citation>
    <scope>NUCLEOTIDE SEQUENCE [LARGE SCALE GENOMIC DNA]</scope>
    <source>
        <strain evidence="2">Sse05_10M</strain>
    </source>
</reference>
<comment type="caution">
    <text evidence="2">The sequence shown here is derived from an EMBL/GenBank/DDBJ whole genome shotgun (WGS) entry which is preliminary data.</text>
</comment>
<dbReference type="EMBL" id="JAGKHQ010000015">
    <property type="protein sequence ID" value="KAG7497472.1"/>
    <property type="molecule type" value="Genomic_DNA"/>
</dbReference>
<evidence type="ECO:0000256" key="1">
    <source>
        <dbReference type="SAM" id="MobiDB-lite"/>
    </source>
</evidence>
<evidence type="ECO:0000313" key="2">
    <source>
        <dbReference type="EMBL" id="KAG7497472.1"/>
    </source>
</evidence>
<protein>
    <submittedName>
        <fullName evidence="2">Uncharacterized protein</fullName>
    </submittedName>
</protein>
<feature type="region of interest" description="Disordered" evidence="1">
    <location>
        <begin position="33"/>
        <end position="68"/>
    </location>
</feature>
<dbReference type="Proteomes" id="UP000693946">
    <property type="component" value="Linkage Group LG3"/>
</dbReference>
<proteinExistence type="predicted"/>
<feature type="compositionally biased region" description="Basic and acidic residues" evidence="1">
    <location>
        <begin position="34"/>
        <end position="43"/>
    </location>
</feature>
<gene>
    <name evidence="2" type="ORF">JOB18_038242</name>
</gene>
<dbReference type="AlphaFoldDB" id="A0AAV6QZG0"/>
<sequence length="96" mass="11255">MDHFHAAFVDCVRVTTRGQKPALLLFTRRQLQSEGRREGRRDVCLQTGNYVKQQQQRRRQRRQQQTPTRFELVETKKKRANIKADAAGACQLSRNS</sequence>
<organism evidence="2 3">
    <name type="scientific">Solea senegalensis</name>
    <name type="common">Senegalese sole</name>
    <dbReference type="NCBI Taxonomy" id="28829"/>
    <lineage>
        <taxon>Eukaryota</taxon>
        <taxon>Metazoa</taxon>
        <taxon>Chordata</taxon>
        <taxon>Craniata</taxon>
        <taxon>Vertebrata</taxon>
        <taxon>Euteleostomi</taxon>
        <taxon>Actinopterygii</taxon>
        <taxon>Neopterygii</taxon>
        <taxon>Teleostei</taxon>
        <taxon>Neoteleostei</taxon>
        <taxon>Acanthomorphata</taxon>
        <taxon>Carangaria</taxon>
        <taxon>Pleuronectiformes</taxon>
        <taxon>Pleuronectoidei</taxon>
        <taxon>Soleidae</taxon>
        <taxon>Solea</taxon>
    </lineage>
</organism>
<keyword evidence="3" id="KW-1185">Reference proteome</keyword>
<evidence type="ECO:0000313" key="3">
    <source>
        <dbReference type="Proteomes" id="UP000693946"/>
    </source>
</evidence>
<accession>A0AAV6QZG0</accession>
<name>A0AAV6QZG0_SOLSE</name>